<evidence type="ECO:0000313" key="2">
    <source>
        <dbReference type="EMBL" id="AMJ73192.1"/>
    </source>
</evidence>
<reference evidence="2 3" key="1">
    <citation type="submission" date="2015-12" db="EMBL/GenBank/DDBJ databases">
        <title>Intraspecies pangenome expansion in the marine bacterium Alteromonas.</title>
        <authorList>
            <person name="Lopez-Perez M."/>
            <person name="Rodriguez-Valera F."/>
        </authorList>
    </citation>
    <scope>NUCLEOTIDE SEQUENCE [LARGE SCALE GENOMIC DNA]</scope>
    <source>
        <strain evidence="2 3">LMG 21861</strain>
    </source>
</reference>
<feature type="transmembrane region" description="Helical" evidence="1">
    <location>
        <begin position="87"/>
        <end position="104"/>
    </location>
</feature>
<keyword evidence="3" id="KW-1185">Reference proteome</keyword>
<organism evidence="2 3">
    <name type="scientific">Alteromonas stellipolaris</name>
    <dbReference type="NCBI Taxonomy" id="233316"/>
    <lineage>
        <taxon>Bacteria</taxon>
        <taxon>Pseudomonadati</taxon>
        <taxon>Pseudomonadota</taxon>
        <taxon>Gammaproteobacteria</taxon>
        <taxon>Alteromonadales</taxon>
        <taxon>Alteromonadaceae</taxon>
        <taxon>Alteromonas/Salinimonas group</taxon>
        <taxon>Alteromonas</taxon>
    </lineage>
</organism>
<evidence type="ECO:0000256" key="1">
    <source>
        <dbReference type="SAM" id="Phobius"/>
    </source>
</evidence>
<protein>
    <submittedName>
        <fullName evidence="2">Uncharacterized protein</fullName>
    </submittedName>
</protein>
<keyword evidence="1" id="KW-0472">Membrane</keyword>
<dbReference type="RefSeq" id="WP_057794162.1">
    <property type="nucleotide sequence ID" value="NZ_CANLMS010000002.1"/>
</dbReference>
<keyword evidence="1" id="KW-1133">Transmembrane helix</keyword>
<accession>A0ABN4LMS2</accession>
<dbReference type="EMBL" id="CP013926">
    <property type="protein sequence ID" value="AMJ73192.1"/>
    <property type="molecule type" value="Genomic_DNA"/>
</dbReference>
<feature type="transmembrane region" description="Helical" evidence="1">
    <location>
        <begin position="45"/>
        <end position="67"/>
    </location>
</feature>
<feature type="transmembrane region" description="Helical" evidence="1">
    <location>
        <begin position="12"/>
        <end position="33"/>
    </location>
</feature>
<name>A0ABN4LMS2_9ALTE</name>
<dbReference type="Proteomes" id="UP000056750">
    <property type="component" value="Chromosome"/>
</dbReference>
<keyword evidence="1" id="KW-0812">Transmembrane</keyword>
<evidence type="ECO:0000313" key="3">
    <source>
        <dbReference type="Proteomes" id="UP000056750"/>
    </source>
</evidence>
<gene>
    <name evidence="2" type="ORF">AVL57_03880</name>
</gene>
<proteinExistence type="predicted"/>
<sequence length="112" mass="12481">MDLFLELLGTEGMLSGIFELLVLITFGYLSLNFRKSAKLSGHQVYKYLSLGFCFTFLSIFIPIVSIAVGTAIIDDAVYDDIHLYNDLPYYLATFASLCCFILAAKAKFEPNA</sequence>